<feature type="transmembrane region" description="Helical" evidence="1">
    <location>
        <begin position="45"/>
        <end position="65"/>
    </location>
</feature>
<evidence type="ECO:0000313" key="3">
    <source>
        <dbReference type="Proteomes" id="UP000183028"/>
    </source>
</evidence>
<reference evidence="3" key="1">
    <citation type="submission" date="2016-10" db="EMBL/GenBank/DDBJ databases">
        <authorList>
            <person name="Varghese N."/>
        </authorList>
    </citation>
    <scope>NUCLEOTIDE SEQUENCE [LARGE SCALE GENOMIC DNA]</scope>
    <source>
        <strain evidence="3">DSM 20406</strain>
    </source>
</reference>
<protein>
    <submittedName>
        <fullName evidence="2">Putative ABC-transporter type IV</fullName>
    </submittedName>
</protein>
<keyword evidence="1" id="KW-1133">Transmembrane helix</keyword>
<dbReference type="Pfam" id="PF06541">
    <property type="entry name" value="ABC_trans_CmpB"/>
    <property type="match status" value="1"/>
</dbReference>
<keyword evidence="3" id="KW-1185">Reference proteome</keyword>
<dbReference type="STRING" id="322505.SAMN04487836_10840"/>
<accession>A0A1H6W473</accession>
<keyword evidence="1" id="KW-0472">Membrane</keyword>
<evidence type="ECO:0000313" key="2">
    <source>
        <dbReference type="EMBL" id="SEJ10054.1"/>
    </source>
</evidence>
<dbReference type="RefSeq" id="WP_074732572.1">
    <property type="nucleotide sequence ID" value="NZ_CADBKW010000003.1"/>
</dbReference>
<feature type="transmembrane region" description="Helical" evidence="1">
    <location>
        <begin position="146"/>
        <end position="169"/>
    </location>
</feature>
<feature type="transmembrane region" description="Helical" evidence="1">
    <location>
        <begin position="6"/>
        <end position="24"/>
    </location>
</feature>
<dbReference type="eggNOG" id="COG4905">
    <property type="taxonomic scope" value="Bacteria"/>
</dbReference>
<gene>
    <name evidence="2" type="ORF">SAMN04487834_10568</name>
</gene>
<proteinExistence type="predicted"/>
<feature type="transmembrane region" description="Helical" evidence="1">
    <location>
        <begin position="114"/>
        <end position="134"/>
    </location>
</feature>
<keyword evidence="1" id="KW-0812">Transmembrane</keyword>
<sequence length="262" mass="30107">MIISQYIVGFVIFSFFGWVWESFYCMMNTGKWENRGFLFGPYCPIYGLAVMIAYFIFTAGLFPVTTSSSPLTVFLICMFGSAIIEYITSYILEKKYHARWWDYSKLPFNIKGRIALPISIAFGLAGIVVVRYLLPLLQSYKPHGPSLVIEGLSLFLVFIMSTDFGITLASLSEITNRLNEVENEFGDRVQWAYDRIGESKMELQDQVESYSEYIKMRVNEAASHMSFREARLMHKVKFTAPNKGFIAKKLEGLVKGRKNDRK</sequence>
<dbReference type="EMBL" id="FNYK01000056">
    <property type="protein sequence ID" value="SEJ10054.1"/>
    <property type="molecule type" value="Genomic_DNA"/>
</dbReference>
<dbReference type="Proteomes" id="UP000183028">
    <property type="component" value="Unassembled WGS sequence"/>
</dbReference>
<name>A0A1H6W473_9FIRM</name>
<feature type="transmembrane region" description="Helical" evidence="1">
    <location>
        <begin position="71"/>
        <end position="93"/>
    </location>
</feature>
<dbReference type="AlphaFoldDB" id="A0A1H6W473"/>
<evidence type="ECO:0000256" key="1">
    <source>
        <dbReference type="SAM" id="Phobius"/>
    </source>
</evidence>
<dbReference type="OrthoDB" id="9789229at2"/>
<organism evidence="2 3">
    <name type="scientific">Sharpea azabuensis</name>
    <dbReference type="NCBI Taxonomy" id="322505"/>
    <lineage>
        <taxon>Bacteria</taxon>
        <taxon>Bacillati</taxon>
        <taxon>Bacillota</taxon>
        <taxon>Erysipelotrichia</taxon>
        <taxon>Erysipelotrichales</taxon>
        <taxon>Coprobacillaceae</taxon>
        <taxon>Sharpea</taxon>
    </lineage>
</organism>
<dbReference type="InterPro" id="IPR010540">
    <property type="entry name" value="CmpB_TMEM229"/>
</dbReference>